<dbReference type="EnsemblPlants" id="AET3Gv20119500.4">
    <property type="protein sequence ID" value="AET3Gv20119500.4"/>
    <property type="gene ID" value="AET3Gv20119500"/>
</dbReference>
<evidence type="ECO:0000313" key="2">
    <source>
        <dbReference type="Proteomes" id="UP000015105"/>
    </source>
</evidence>
<proteinExistence type="predicted"/>
<dbReference type="AlphaFoldDB" id="A0A453DVM8"/>
<dbReference type="Proteomes" id="UP000015105">
    <property type="component" value="Chromosome 3D"/>
</dbReference>
<dbReference type="Gramene" id="AET3Gv20119500.4">
    <property type="protein sequence ID" value="AET3Gv20119500.4"/>
    <property type="gene ID" value="AET3Gv20119500"/>
</dbReference>
<accession>A0A453DVM8</accession>
<reference evidence="2" key="2">
    <citation type="journal article" date="2017" name="Nat. Plants">
        <title>The Aegilops tauschii genome reveals multiple impacts of transposons.</title>
        <authorList>
            <person name="Zhao G."/>
            <person name="Zou C."/>
            <person name="Li K."/>
            <person name="Wang K."/>
            <person name="Li T."/>
            <person name="Gao L."/>
            <person name="Zhang X."/>
            <person name="Wang H."/>
            <person name="Yang Z."/>
            <person name="Liu X."/>
            <person name="Jiang W."/>
            <person name="Mao L."/>
            <person name="Kong X."/>
            <person name="Jiao Y."/>
            <person name="Jia J."/>
        </authorList>
    </citation>
    <scope>NUCLEOTIDE SEQUENCE [LARGE SCALE GENOMIC DNA]</scope>
    <source>
        <strain evidence="2">cv. AL8/78</strain>
    </source>
</reference>
<sequence length="137" mass="16250">MLVYLWPCLLLISPYLCVLIRHLLFSVCRQLECVLCIHCTSVQSKYYMQSRKTENIKYYESDISCWCQAVGKWRMETMTPRSMELFVTHDHAAKEQADSQLTWLQLEEHPAWLSRGTLLRGLLILFCSVRVWWCRGN</sequence>
<keyword evidence="2" id="KW-1185">Reference proteome</keyword>
<reference evidence="1" key="4">
    <citation type="submission" date="2019-03" db="UniProtKB">
        <authorList>
            <consortium name="EnsemblPlants"/>
        </authorList>
    </citation>
    <scope>IDENTIFICATION</scope>
</reference>
<protein>
    <submittedName>
        <fullName evidence="1">Uncharacterized protein</fullName>
    </submittedName>
</protein>
<reference evidence="1" key="5">
    <citation type="journal article" date="2021" name="G3 (Bethesda)">
        <title>Aegilops tauschii genome assembly Aet v5.0 features greater sequence contiguity and improved annotation.</title>
        <authorList>
            <person name="Wang L."/>
            <person name="Zhu T."/>
            <person name="Rodriguez J.C."/>
            <person name="Deal K.R."/>
            <person name="Dubcovsky J."/>
            <person name="McGuire P.E."/>
            <person name="Lux T."/>
            <person name="Spannagl M."/>
            <person name="Mayer K.F.X."/>
            <person name="Baldrich P."/>
            <person name="Meyers B.C."/>
            <person name="Huo N."/>
            <person name="Gu Y.Q."/>
            <person name="Zhou H."/>
            <person name="Devos K.M."/>
            <person name="Bennetzen J.L."/>
            <person name="Unver T."/>
            <person name="Budak H."/>
            <person name="Gulick P.J."/>
            <person name="Galiba G."/>
            <person name="Kalapos B."/>
            <person name="Nelson D.R."/>
            <person name="Li P."/>
            <person name="You F.M."/>
            <person name="Luo M.C."/>
            <person name="Dvorak J."/>
        </authorList>
    </citation>
    <scope>NUCLEOTIDE SEQUENCE [LARGE SCALE GENOMIC DNA]</scope>
    <source>
        <strain evidence="1">cv. AL8/78</strain>
    </source>
</reference>
<evidence type="ECO:0000313" key="1">
    <source>
        <dbReference type="EnsemblPlants" id="AET3Gv20119500.4"/>
    </source>
</evidence>
<organism evidence="1 2">
    <name type="scientific">Aegilops tauschii subsp. strangulata</name>
    <name type="common">Goatgrass</name>
    <dbReference type="NCBI Taxonomy" id="200361"/>
    <lineage>
        <taxon>Eukaryota</taxon>
        <taxon>Viridiplantae</taxon>
        <taxon>Streptophyta</taxon>
        <taxon>Embryophyta</taxon>
        <taxon>Tracheophyta</taxon>
        <taxon>Spermatophyta</taxon>
        <taxon>Magnoliopsida</taxon>
        <taxon>Liliopsida</taxon>
        <taxon>Poales</taxon>
        <taxon>Poaceae</taxon>
        <taxon>BOP clade</taxon>
        <taxon>Pooideae</taxon>
        <taxon>Triticodae</taxon>
        <taxon>Triticeae</taxon>
        <taxon>Triticinae</taxon>
        <taxon>Aegilops</taxon>
    </lineage>
</organism>
<name>A0A453DVM8_AEGTS</name>
<reference evidence="2" key="1">
    <citation type="journal article" date="2014" name="Science">
        <title>Ancient hybridizations among the ancestral genomes of bread wheat.</title>
        <authorList>
            <consortium name="International Wheat Genome Sequencing Consortium,"/>
            <person name="Marcussen T."/>
            <person name="Sandve S.R."/>
            <person name="Heier L."/>
            <person name="Spannagl M."/>
            <person name="Pfeifer M."/>
            <person name="Jakobsen K.S."/>
            <person name="Wulff B.B."/>
            <person name="Steuernagel B."/>
            <person name="Mayer K.F."/>
            <person name="Olsen O.A."/>
        </authorList>
    </citation>
    <scope>NUCLEOTIDE SEQUENCE [LARGE SCALE GENOMIC DNA]</scope>
    <source>
        <strain evidence="2">cv. AL8/78</strain>
    </source>
</reference>
<reference evidence="1" key="3">
    <citation type="journal article" date="2017" name="Nature">
        <title>Genome sequence of the progenitor of the wheat D genome Aegilops tauschii.</title>
        <authorList>
            <person name="Luo M.C."/>
            <person name="Gu Y.Q."/>
            <person name="Puiu D."/>
            <person name="Wang H."/>
            <person name="Twardziok S.O."/>
            <person name="Deal K.R."/>
            <person name="Huo N."/>
            <person name="Zhu T."/>
            <person name="Wang L."/>
            <person name="Wang Y."/>
            <person name="McGuire P.E."/>
            <person name="Liu S."/>
            <person name="Long H."/>
            <person name="Ramasamy R.K."/>
            <person name="Rodriguez J.C."/>
            <person name="Van S.L."/>
            <person name="Yuan L."/>
            <person name="Wang Z."/>
            <person name="Xia Z."/>
            <person name="Xiao L."/>
            <person name="Anderson O.D."/>
            <person name="Ouyang S."/>
            <person name="Liang Y."/>
            <person name="Zimin A.V."/>
            <person name="Pertea G."/>
            <person name="Qi P."/>
            <person name="Bennetzen J.L."/>
            <person name="Dai X."/>
            <person name="Dawson M.W."/>
            <person name="Muller H.G."/>
            <person name="Kugler K."/>
            <person name="Rivarola-Duarte L."/>
            <person name="Spannagl M."/>
            <person name="Mayer K.F.X."/>
            <person name="Lu F.H."/>
            <person name="Bevan M.W."/>
            <person name="Leroy P."/>
            <person name="Li P."/>
            <person name="You F.M."/>
            <person name="Sun Q."/>
            <person name="Liu Z."/>
            <person name="Lyons E."/>
            <person name="Wicker T."/>
            <person name="Salzberg S.L."/>
            <person name="Devos K.M."/>
            <person name="Dvorak J."/>
        </authorList>
    </citation>
    <scope>NUCLEOTIDE SEQUENCE [LARGE SCALE GENOMIC DNA]</scope>
    <source>
        <strain evidence="1">cv. AL8/78</strain>
    </source>
</reference>